<evidence type="ECO:0000313" key="2">
    <source>
        <dbReference type="Proteomes" id="UP001163223"/>
    </source>
</evidence>
<protein>
    <submittedName>
        <fullName evidence="1">Glycosyltransferase family 2 protein</fullName>
    </submittedName>
</protein>
<accession>A0ACD4NMT5</accession>
<gene>
    <name evidence="1" type="ORF">OXU80_25645</name>
</gene>
<dbReference type="Proteomes" id="UP001163223">
    <property type="component" value="Chromosome"/>
</dbReference>
<keyword evidence="2" id="KW-1185">Reference proteome</keyword>
<organism evidence="1 2">
    <name type="scientific">Antarcticirhabdus aurantiaca</name>
    <dbReference type="NCBI Taxonomy" id="2606717"/>
    <lineage>
        <taxon>Bacteria</taxon>
        <taxon>Pseudomonadati</taxon>
        <taxon>Pseudomonadota</taxon>
        <taxon>Alphaproteobacteria</taxon>
        <taxon>Hyphomicrobiales</taxon>
        <taxon>Aurantimonadaceae</taxon>
        <taxon>Antarcticirhabdus</taxon>
    </lineage>
</organism>
<reference evidence="1" key="1">
    <citation type="submission" date="2022-11" db="EMBL/GenBank/DDBJ databases">
        <title>beta-Carotene-producing bacterium, Jeongeuplla avenae sp. nov., alleviates the salt stress of Arabidopsis seedlings.</title>
        <authorList>
            <person name="Jiang L."/>
            <person name="Lee J."/>
        </authorList>
    </citation>
    <scope>NUCLEOTIDE SEQUENCE</scope>
    <source>
        <strain evidence="1">DY_R2A_6</strain>
    </source>
</reference>
<evidence type="ECO:0000313" key="1">
    <source>
        <dbReference type="EMBL" id="WAJ28167.1"/>
    </source>
</evidence>
<name>A0ACD4NMT5_9HYPH</name>
<proteinExistence type="predicted"/>
<dbReference type="EMBL" id="CP113520">
    <property type="protein sequence ID" value="WAJ28167.1"/>
    <property type="molecule type" value="Genomic_DNA"/>
</dbReference>
<sequence>MREAAQPIYASVDSAPSHLSDTPHPLTVAMMLCLFAGISALMLAAFDFAHNRLGLTYHPDFVFYRYEGNNPIPLRCFLVCFTLAGAPFFNGDAAAKAAFALRTIVFFLMFAALFDATDALCDRMFGVALDVYTAEMLSGLFGLLMFGLSVLSSGNMPARADVPVLSRRFLARSWFVLILVLSAAGAITLWCSGLDLSLVAWMRSTALLGGLGPGIFLFLPLCAILFYALGRIGLRRRRRAAFTPPVTVVAAAHNESHIIPAMIEAVDAAAAQYGGSVKLIVVDNASTDDTAALAEAGIDRLRFCNGTVLSEKRLGKARALNTGLAAVQKDFVLRIDADTLVGPSNIARAMTYFVEDRVGIVGGLSMPPGDGPFDRARAIEVLMRSGVHQVGFNSFEAIVGIPGMFALYRTEALRRQGGFATGINGEDTDASLRIGELGYRIIEDPAIVYVSEVPANLANLREQRLRWFRSIYHVAARNRTCMDDSSWSVRGKCVLPFMLMNSGRRAVTIPLLIFGLLCDATEINPLSPVATPAIFATVLGAPVVMAFLSTFLARHPKAASGMGDYFVFRILRAYFTLEAILSIRLASAAPPGRRDVGMESATQAGLR</sequence>